<dbReference type="EMBL" id="JAKWJU010000002">
    <property type="protein sequence ID" value="MCH6161678.1"/>
    <property type="molecule type" value="Genomic_DNA"/>
</dbReference>
<dbReference type="RefSeq" id="WP_241060272.1">
    <property type="nucleotide sequence ID" value="NZ_JAKWJU010000002.1"/>
</dbReference>
<organism evidence="1 2">
    <name type="scientific">Streptomyces marispadix</name>
    <dbReference type="NCBI Taxonomy" id="2922868"/>
    <lineage>
        <taxon>Bacteria</taxon>
        <taxon>Bacillati</taxon>
        <taxon>Actinomycetota</taxon>
        <taxon>Actinomycetes</taxon>
        <taxon>Kitasatosporales</taxon>
        <taxon>Streptomycetaceae</taxon>
        <taxon>Streptomyces</taxon>
    </lineage>
</organism>
<reference evidence="1" key="2">
    <citation type="journal article" date="2023" name="Int. J. Syst. Evol. Microbiol.">
        <title>Streptomyces marispadix sp. nov., isolated from marine beach sediment of the Northern Coast of Portugal.</title>
        <authorList>
            <person name="dos Santos J.D.N."/>
            <person name="Vitorino I.R."/>
            <person name="Kallscheuer N."/>
            <person name="Srivastava A."/>
            <person name="Krautwurst S."/>
            <person name="Marz M."/>
            <person name="Jogler C."/>
            <person name="Lobo Da Cunha A."/>
            <person name="Catita J."/>
            <person name="Goncalves H."/>
            <person name="Gonzalez I."/>
            <person name="Reyes F."/>
            <person name="Lage O.M."/>
        </authorList>
    </citation>
    <scope>NUCLEOTIDE SEQUENCE</scope>
    <source>
        <strain evidence="1">M600PL45_2</strain>
    </source>
</reference>
<gene>
    <name evidence="1" type="ORF">MMA15_15145</name>
</gene>
<evidence type="ECO:0000313" key="1">
    <source>
        <dbReference type="EMBL" id="MCH6161678.1"/>
    </source>
</evidence>
<name>A0ABS9SZS1_9ACTN</name>
<sequence>MSRSRCRHALVPTAGPHAAAPLSIRRCPHHSRDGKGASMWVWGSAGMPREGCPCGTFDRFLVASEHGEARWRENADVIVGRSRPTVAQAERRAGSLLYGAPGCALAVVPAGESGAVFRTPAEQVVVSRTAPTDRVCAACAYPWLAVGHSLTELAGLCARVPGHV</sequence>
<accession>A0ABS9SZS1</accession>
<keyword evidence="2" id="KW-1185">Reference proteome</keyword>
<reference evidence="1" key="1">
    <citation type="submission" date="2022-03" db="EMBL/GenBank/DDBJ databases">
        <authorList>
            <person name="Santos J.D.N."/>
            <person name="Kallscheuer N."/>
            <person name="Jogler C."/>
            <person name="Lage O.M."/>
        </authorList>
    </citation>
    <scope>NUCLEOTIDE SEQUENCE</scope>
    <source>
        <strain evidence="1">M600PL45_2</strain>
    </source>
</reference>
<protein>
    <submittedName>
        <fullName evidence="1">Uncharacterized protein</fullName>
    </submittedName>
</protein>
<proteinExistence type="predicted"/>
<evidence type="ECO:0000313" key="2">
    <source>
        <dbReference type="Proteomes" id="UP001166784"/>
    </source>
</evidence>
<comment type="caution">
    <text evidence="1">The sequence shown here is derived from an EMBL/GenBank/DDBJ whole genome shotgun (WGS) entry which is preliminary data.</text>
</comment>
<dbReference type="Proteomes" id="UP001166784">
    <property type="component" value="Unassembled WGS sequence"/>
</dbReference>